<dbReference type="InterPro" id="IPR057737">
    <property type="entry name" value="Condensation_MtbB-like"/>
</dbReference>
<evidence type="ECO:0000256" key="3">
    <source>
        <dbReference type="ARBA" id="ARBA00007380"/>
    </source>
</evidence>
<evidence type="ECO:0000256" key="7">
    <source>
        <dbReference type="ARBA" id="ARBA00022598"/>
    </source>
</evidence>
<evidence type="ECO:0000313" key="13">
    <source>
        <dbReference type="EMBL" id="QCB94989.1"/>
    </source>
</evidence>
<dbReference type="GO" id="GO:0043041">
    <property type="term" value="P:amino acid activation for nonribosomal peptide biosynthetic process"/>
    <property type="evidence" value="ECO:0007669"/>
    <property type="project" value="TreeGrafter"/>
</dbReference>
<dbReference type="Gene3D" id="3.30.559.30">
    <property type="entry name" value="Nonribosomal peptide synthetase, condensation domain"/>
    <property type="match status" value="1"/>
</dbReference>
<accession>A0A4P7SL06</accession>
<dbReference type="SUPFAM" id="SSF56801">
    <property type="entry name" value="Acetyl-CoA synthetase-like"/>
    <property type="match status" value="2"/>
</dbReference>
<dbReference type="Pfam" id="PF13193">
    <property type="entry name" value="AMP-binding_C"/>
    <property type="match status" value="1"/>
</dbReference>
<evidence type="ECO:0000313" key="14">
    <source>
        <dbReference type="Proteomes" id="UP000296469"/>
    </source>
</evidence>
<dbReference type="Gene3D" id="3.40.50.12780">
    <property type="entry name" value="N-terminal domain of ligase-like"/>
    <property type="match status" value="2"/>
</dbReference>
<dbReference type="InterPro" id="IPR023213">
    <property type="entry name" value="CAT-like_dom_sf"/>
</dbReference>
<dbReference type="InterPro" id="IPR000873">
    <property type="entry name" value="AMP-dep_synth/lig_dom"/>
</dbReference>
<dbReference type="KEGG" id="celz:E5225_16880"/>
<dbReference type="InterPro" id="IPR010071">
    <property type="entry name" value="AA_adenyl_dom"/>
</dbReference>
<sequence>MRVAESTGTTVGGVDVTARGEGADRCTTVVDTIMRRADEAPGAPAVTLVGRDGADRAHLTRAELAHRVRATAAGLQQVAAPGDRAVVVQAAGVDYVVSFLASVAAGLVPVTSHPRALAHGGELLGAVVADATPAVVLTAGEATASAAALRAAGRLGDVRWIDVADCTADTTEWRRPEHRPDDVAFLQYTSGTTRRPRGVMVGQGALAHNVAVLARRLGHDDPAEAARGVSVSWLPPFHDMGLVAGILEPLASGCHAVLLAPATFAADPYRWLEAITRHGGTYAYAPTFALDLCTERVTAQERATLDLSTVRSLVVGAEPLRAPTFERFVKTFGPCGMRAASVHGGYGLAESTLAVAVGALGRPAATVRVDAAALADGEVRRVDDDAAPGTVARTLVVSGQDVDPRQDLRIVDPATGEELPPGRTGEIWVAGPSVALGYWGRPELSGGTFGARTATGDGPFLRTGDLGFVVPDPDGGPVGVVVCGRRKDLIIVRGRNVHPQDVEHAAAEAHPAVRQHLCAASSLDVDGEERVLVAAEVARDTAADDLAEVVEAVCAAVLADLEVEPGAVVLLRPGGLPRTTSGKVQRGACAERFTAGTLAELHRWVAPARPATVPAGPVGGPAMRDLLRGLPATLRHEVALADVLRRVTGGGADRDRPLVALGVDSLRAMALQRALVDDHGTEVPLADLLAATPARLAERLVAACDAPTAGPAAADAPPSTDAPPIADADRADADRADADRAGADRAGSDRAGVRPAAADPGGPDGEFALTPVQQAYLVGRSPAHRLGGVAAHWYVEVDADGVDTDRLVRAFDALVGRHEMLRAVVTPGSGQRVLPVVPSVPVRHHDLADADAPAREAHLAQVRERLSHAVRDPAVWPLVDLETTDLGSGRRRVHLGVDLLVADAASLRVLLDEWRQLYASDADARVLPALRTSFRDGVRALDARAAGPAGDRAERYWRDRLETLPAGPDLPWAPDLDTAGPPRFTRLRHRLDPAAWGRLRERAAARGLTPATVLATAWAAAVGTWSRTGRFHVTLTVADRPGLPGIEGVVGDFTGVEVLEVDLTGDPTVADLAAALQARLAADLEHRAVPGVEVLRLLVRRDGRRAPAPGVVLTCALGQGGGGDDLPTRWLGEEVFAVSQTPQVALDHQAVEAGGALLLSWDVVEAALPDGVARRLVAACADLLDRLAADDGAWSQAARTPDHEHLAEVAAANATQGPAPRGALHGPLVERVREDPDAPAVLTADRAVRRGELLAAAGRAAAGLRAAGAGPGTTVAVLAATSPEQVAGVLAALLTGAAYLPVDPALPRERQDHLVRHGGAVAVVVGPAGDPAVAAAAGVPAVPADLGAGPDVGADAAADAGADPGLDLDTALALADVPVDPDAPAYVIYTSGSTGVPKGVTVTHAAALNTCVDLVERYDVGAGDRVLGLSSMSFDLSVWDVFGVLGAGGALVLPDPADRRDPARWVDLMAAHGVTLWNTVPALMGMLLEHLDGAAAPAPPLRLVLLSGDWIPVDLPARLARVVPGARLVALGGATEAAIWSIAHEPGVRTPAGWDSVPYGHALRNQRVHVLDDRGHECPAWVTGEIHLAGVGLALGYRGDAERTARSFVTHPATGERLYRTGDLGRWRPGGLVEFLGREDGQVKIGGHRVELGEVEAALARHPRVRAAVASAVGPRHRRRLVAHVVPEDGAGCGAADARALADDVRAHAATVLAAALVPSAVLVRPDLPLTANGKVDRAALAQAAAAAASAAPVVGGVPPGPGSAAGATAELLRRLTAAEVGGDVGIDTHLFELGVDSVGLVRLHRRLLEATGRPVPLTAFFEHPTVRALADHLDGREEAPTGARAPRRAARRSPAPAAVLADTVRPDALELL</sequence>
<dbReference type="NCBIfam" id="TIGR01733">
    <property type="entry name" value="AA-adenyl-dom"/>
    <property type="match status" value="1"/>
</dbReference>
<dbReference type="InterPro" id="IPR045851">
    <property type="entry name" value="AMP-bd_C_sf"/>
</dbReference>
<feature type="region of interest" description="Disordered" evidence="11">
    <location>
        <begin position="1833"/>
        <end position="1858"/>
    </location>
</feature>
<feature type="compositionally biased region" description="Low complexity" evidence="11">
    <location>
        <begin position="708"/>
        <end position="726"/>
    </location>
</feature>
<dbReference type="FunFam" id="3.40.50.12780:FF:000013">
    <property type="entry name" value="Long-chain-fatty-acid--AMP ligase FadD32"/>
    <property type="match status" value="1"/>
</dbReference>
<dbReference type="Pfam" id="PF00668">
    <property type="entry name" value="Condensation"/>
    <property type="match status" value="1"/>
</dbReference>
<organism evidence="13 14">
    <name type="scientific">Cellulomonas shaoxiangyii</name>
    <dbReference type="NCBI Taxonomy" id="2566013"/>
    <lineage>
        <taxon>Bacteria</taxon>
        <taxon>Bacillati</taxon>
        <taxon>Actinomycetota</taxon>
        <taxon>Actinomycetes</taxon>
        <taxon>Micrococcales</taxon>
        <taxon>Cellulomonadaceae</taxon>
        <taxon>Cellulomonas</taxon>
    </lineage>
</organism>
<evidence type="ECO:0000259" key="12">
    <source>
        <dbReference type="PROSITE" id="PS50075"/>
    </source>
</evidence>
<keyword evidence="7" id="KW-0436">Ligase</keyword>
<comment type="cofactor">
    <cofactor evidence="1">
        <name>pantetheine 4'-phosphate</name>
        <dbReference type="ChEBI" id="CHEBI:47942"/>
    </cofactor>
</comment>
<keyword evidence="5" id="KW-0596">Phosphopantetheine</keyword>
<evidence type="ECO:0000256" key="11">
    <source>
        <dbReference type="SAM" id="MobiDB-lite"/>
    </source>
</evidence>
<evidence type="ECO:0000256" key="9">
    <source>
        <dbReference type="ARBA" id="ARBA00023098"/>
    </source>
</evidence>
<dbReference type="InterPro" id="IPR036736">
    <property type="entry name" value="ACP-like_sf"/>
</dbReference>
<dbReference type="GO" id="GO:0044550">
    <property type="term" value="P:secondary metabolite biosynthetic process"/>
    <property type="evidence" value="ECO:0007669"/>
    <property type="project" value="TreeGrafter"/>
</dbReference>
<keyword evidence="9" id="KW-0443">Lipid metabolism</keyword>
<dbReference type="SMART" id="SM00823">
    <property type="entry name" value="PKS_PP"/>
    <property type="match status" value="2"/>
</dbReference>
<evidence type="ECO:0000256" key="5">
    <source>
        <dbReference type="ARBA" id="ARBA00022450"/>
    </source>
</evidence>
<dbReference type="Gene3D" id="3.30.300.30">
    <property type="match status" value="2"/>
</dbReference>
<dbReference type="InterPro" id="IPR042099">
    <property type="entry name" value="ANL_N_sf"/>
</dbReference>
<evidence type="ECO:0000256" key="2">
    <source>
        <dbReference type="ARBA" id="ARBA00005102"/>
    </source>
</evidence>
<keyword evidence="6" id="KW-0597">Phosphoprotein</keyword>
<evidence type="ECO:0000256" key="4">
    <source>
        <dbReference type="ARBA" id="ARBA00016743"/>
    </source>
</evidence>
<evidence type="ECO:0000256" key="6">
    <source>
        <dbReference type="ARBA" id="ARBA00022553"/>
    </source>
</evidence>
<dbReference type="InterPro" id="IPR040097">
    <property type="entry name" value="FAAL/FAAC"/>
</dbReference>
<dbReference type="SUPFAM" id="SSF47336">
    <property type="entry name" value="ACP-like"/>
    <property type="match status" value="2"/>
</dbReference>
<protein>
    <recommendedName>
        <fullName evidence="4">Phenyloxazoline synthase MbtB</fullName>
    </recommendedName>
    <alternativeName>
        <fullName evidence="10">Mycobactin synthetase protein B</fullName>
    </alternativeName>
</protein>
<dbReference type="InterPro" id="IPR025110">
    <property type="entry name" value="AMP-bd_C"/>
</dbReference>
<keyword evidence="14" id="KW-1185">Reference proteome</keyword>
<feature type="domain" description="Carrier" evidence="12">
    <location>
        <begin position="1764"/>
        <end position="1838"/>
    </location>
</feature>
<evidence type="ECO:0000256" key="1">
    <source>
        <dbReference type="ARBA" id="ARBA00001957"/>
    </source>
</evidence>
<dbReference type="Gene3D" id="1.10.1200.10">
    <property type="entry name" value="ACP-like"/>
    <property type="match status" value="2"/>
</dbReference>
<dbReference type="SUPFAM" id="SSF52777">
    <property type="entry name" value="CoA-dependent acyltransferases"/>
    <property type="match status" value="2"/>
</dbReference>
<dbReference type="InterPro" id="IPR009081">
    <property type="entry name" value="PP-bd_ACP"/>
</dbReference>
<dbReference type="Gene3D" id="3.30.559.10">
    <property type="entry name" value="Chloramphenicol acetyltransferase-like domain"/>
    <property type="match status" value="1"/>
</dbReference>
<dbReference type="Pfam" id="PF00501">
    <property type="entry name" value="AMP-binding"/>
    <property type="match status" value="2"/>
</dbReference>
<evidence type="ECO:0000256" key="8">
    <source>
        <dbReference type="ARBA" id="ARBA00022832"/>
    </source>
</evidence>
<feature type="compositionally biased region" description="Basic and acidic residues" evidence="11">
    <location>
        <begin position="727"/>
        <end position="752"/>
    </location>
</feature>
<keyword evidence="8" id="KW-0276">Fatty acid metabolism</keyword>
<comment type="pathway">
    <text evidence="2">Siderophore biosynthesis; mycobactin biosynthesis.</text>
</comment>
<dbReference type="PANTHER" id="PTHR45527:SF10">
    <property type="entry name" value="PYOCHELIN SYNTHASE PCHF"/>
    <property type="match status" value="1"/>
</dbReference>
<dbReference type="InterPro" id="IPR020845">
    <property type="entry name" value="AMP-binding_CS"/>
</dbReference>
<dbReference type="GO" id="GO:0005737">
    <property type="term" value="C:cytoplasm"/>
    <property type="evidence" value="ECO:0007669"/>
    <property type="project" value="TreeGrafter"/>
</dbReference>
<dbReference type="EMBL" id="CP039291">
    <property type="protein sequence ID" value="QCB94989.1"/>
    <property type="molecule type" value="Genomic_DNA"/>
</dbReference>
<comment type="similarity">
    <text evidence="3">Belongs to the ATP-dependent AMP-binding enzyme family. MbtB subfamily.</text>
</comment>
<dbReference type="PROSITE" id="PS00455">
    <property type="entry name" value="AMP_BINDING"/>
    <property type="match status" value="1"/>
</dbReference>
<dbReference type="Proteomes" id="UP000296469">
    <property type="component" value="Chromosome"/>
</dbReference>
<name>A0A4P7SL06_9CELL</name>
<dbReference type="FunFam" id="3.30.559.10:FF:000023">
    <property type="entry name" value="Non-ribosomal peptide synthetase"/>
    <property type="match status" value="1"/>
</dbReference>
<dbReference type="Pfam" id="PF00550">
    <property type="entry name" value="PP-binding"/>
    <property type="match status" value="2"/>
</dbReference>
<dbReference type="InterPro" id="IPR001242">
    <property type="entry name" value="Condensation_dom"/>
</dbReference>
<dbReference type="GO" id="GO:0031177">
    <property type="term" value="F:phosphopantetheine binding"/>
    <property type="evidence" value="ECO:0007669"/>
    <property type="project" value="InterPro"/>
</dbReference>
<dbReference type="PROSITE" id="PS50075">
    <property type="entry name" value="CARRIER"/>
    <property type="match status" value="1"/>
</dbReference>
<dbReference type="InterPro" id="IPR020806">
    <property type="entry name" value="PKS_PP-bd"/>
</dbReference>
<dbReference type="CDD" id="cd05931">
    <property type="entry name" value="FAAL"/>
    <property type="match status" value="1"/>
</dbReference>
<dbReference type="CDD" id="cd19535">
    <property type="entry name" value="Cyc_NRPS"/>
    <property type="match status" value="1"/>
</dbReference>
<evidence type="ECO:0000256" key="10">
    <source>
        <dbReference type="ARBA" id="ARBA00033440"/>
    </source>
</evidence>
<dbReference type="GO" id="GO:0071766">
    <property type="term" value="P:Actinobacterium-type cell wall biogenesis"/>
    <property type="evidence" value="ECO:0007669"/>
    <property type="project" value="UniProtKB-ARBA"/>
</dbReference>
<gene>
    <name evidence="13" type="ORF">E5225_16880</name>
</gene>
<feature type="region of interest" description="Disordered" evidence="11">
    <location>
        <begin position="708"/>
        <end position="767"/>
    </location>
</feature>
<proteinExistence type="inferred from homology"/>
<dbReference type="PANTHER" id="PTHR45527">
    <property type="entry name" value="NONRIBOSOMAL PEPTIDE SYNTHETASE"/>
    <property type="match status" value="1"/>
</dbReference>
<dbReference type="OrthoDB" id="9803968at2"/>
<reference evidence="13 14" key="1">
    <citation type="submission" date="2019-04" db="EMBL/GenBank/DDBJ databases">
        <title>Isolation and identification of Cellulomonas shaoxiangyii sp. Nov. isolated from feces of the Tibetan antelopes (Pantholops hodgsonii) in the Qinghai-Tibet plateau of China.</title>
        <authorList>
            <person name="Tian Z."/>
        </authorList>
    </citation>
    <scope>NUCLEOTIDE SEQUENCE [LARGE SCALE GENOMIC DNA]</scope>
    <source>
        <strain evidence="13 14">Z28</strain>
    </source>
</reference>
<dbReference type="GO" id="GO:0016874">
    <property type="term" value="F:ligase activity"/>
    <property type="evidence" value="ECO:0007669"/>
    <property type="project" value="UniProtKB-KW"/>
</dbReference>
<dbReference type="GO" id="GO:0000036">
    <property type="term" value="F:acyl carrier activity"/>
    <property type="evidence" value="ECO:0007669"/>
    <property type="project" value="TreeGrafter"/>
</dbReference>